<protein>
    <recommendedName>
        <fullName evidence="5">Secreted protein</fullName>
    </recommendedName>
</protein>
<accession>A0A151GIQ2</accession>
<dbReference type="RefSeq" id="XP_040656355.1">
    <property type="nucleotide sequence ID" value="XM_040801322.1"/>
</dbReference>
<feature type="compositionally biased region" description="Pro residues" evidence="1">
    <location>
        <begin position="87"/>
        <end position="97"/>
    </location>
</feature>
<keyword evidence="4" id="KW-1185">Reference proteome</keyword>
<keyword evidence="2" id="KW-0732">Signal</keyword>
<evidence type="ECO:0000256" key="1">
    <source>
        <dbReference type="SAM" id="MobiDB-lite"/>
    </source>
</evidence>
<evidence type="ECO:0008006" key="5">
    <source>
        <dbReference type="Google" id="ProtNLM"/>
    </source>
</evidence>
<proteinExistence type="predicted"/>
<feature type="signal peptide" evidence="2">
    <location>
        <begin position="1"/>
        <end position="22"/>
    </location>
</feature>
<comment type="caution">
    <text evidence="3">The sequence shown here is derived from an EMBL/GenBank/DDBJ whole genome shotgun (WGS) entry which is preliminary data.</text>
</comment>
<dbReference type="AlphaFoldDB" id="A0A151GIQ2"/>
<evidence type="ECO:0000256" key="2">
    <source>
        <dbReference type="SAM" id="SignalP"/>
    </source>
</evidence>
<feature type="compositionally biased region" description="Basic and acidic residues" evidence="1">
    <location>
        <begin position="47"/>
        <end position="59"/>
    </location>
</feature>
<dbReference type="InParanoid" id="A0A151GIQ2"/>
<organism evidence="3 4">
    <name type="scientific">Drechmeria coniospora</name>
    <name type="common">Nematophagous fungus</name>
    <name type="synonym">Meria coniospora</name>
    <dbReference type="NCBI Taxonomy" id="98403"/>
    <lineage>
        <taxon>Eukaryota</taxon>
        <taxon>Fungi</taxon>
        <taxon>Dikarya</taxon>
        <taxon>Ascomycota</taxon>
        <taxon>Pezizomycotina</taxon>
        <taxon>Sordariomycetes</taxon>
        <taxon>Hypocreomycetidae</taxon>
        <taxon>Hypocreales</taxon>
        <taxon>Ophiocordycipitaceae</taxon>
        <taxon>Drechmeria</taxon>
    </lineage>
</organism>
<name>A0A151GIQ2_DRECN</name>
<sequence length="237" mass="25980">MYPYHSAPFISILACFLEADSATHVATAAEPSTVPTMAPDGHRHHAHAEPNEPDQRSLPERPTACGKQNPLKPASPPSLAVTSPRIGRPPYPSVPNPPRRRRIRLARLASHRPRRLLFSTPHLVRLRTHEYCLLAPTLLSALAENDDSERNRDRVCVCVCSLFYPPAPKARASTSASAFASSHLSLALRTVTPSRQDIPHTAPLALRFATPSPFVPTQPPPAFSRHADLTNTIDPTF</sequence>
<dbReference type="GeneID" id="63716653"/>
<dbReference type="Proteomes" id="UP000076580">
    <property type="component" value="Chromosome 02"/>
</dbReference>
<gene>
    <name evidence="3" type="ORF">DCS_04010</name>
</gene>
<dbReference type="EMBL" id="LAYC01000002">
    <property type="protein sequence ID" value="KYK57003.1"/>
    <property type="molecule type" value="Genomic_DNA"/>
</dbReference>
<reference evidence="3 4" key="1">
    <citation type="journal article" date="2016" name="Sci. Rep.">
        <title>Insights into Adaptations to a Near-Obligate Nematode Endoparasitic Lifestyle from the Finished Genome of Drechmeria coniospora.</title>
        <authorList>
            <person name="Zhang L."/>
            <person name="Zhou Z."/>
            <person name="Guo Q."/>
            <person name="Fokkens L."/>
            <person name="Miskei M."/>
            <person name="Pocsi I."/>
            <person name="Zhang W."/>
            <person name="Chen M."/>
            <person name="Wang L."/>
            <person name="Sun Y."/>
            <person name="Donzelli B.G."/>
            <person name="Gibson D.M."/>
            <person name="Nelson D.R."/>
            <person name="Luo J.G."/>
            <person name="Rep M."/>
            <person name="Liu H."/>
            <person name="Yang S."/>
            <person name="Wang J."/>
            <person name="Krasnoff S.B."/>
            <person name="Xu Y."/>
            <person name="Molnar I."/>
            <person name="Lin M."/>
        </authorList>
    </citation>
    <scope>NUCLEOTIDE SEQUENCE [LARGE SCALE GENOMIC DNA]</scope>
    <source>
        <strain evidence="3 4">ARSEF 6962</strain>
    </source>
</reference>
<evidence type="ECO:0000313" key="4">
    <source>
        <dbReference type="Proteomes" id="UP000076580"/>
    </source>
</evidence>
<feature type="chain" id="PRO_5007580665" description="Secreted protein" evidence="2">
    <location>
        <begin position="23"/>
        <end position="237"/>
    </location>
</feature>
<evidence type="ECO:0000313" key="3">
    <source>
        <dbReference type="EMBL" id="KYK57003.1"/>
    </source>
</evidence>
<feature type="region of interest" description="Disordered" evidence="1">
    <location>
        <begin position="32"/>
        <end position="100"/>
    </location>
</feature>